<accession>A0A9X2HD63</accession>
<organism evidence="1 2">
    <name type="scientific">Aurantimonas marianensis</name>
    <dbReference type="NCBI Taxonomy" id="2920428"/>
    <lineage>
        <taxon>Bacteria</taxon>
        <taxon>Pseudomonadati</taxon>
        <taxon>Pseudomonadota</taxon>
        <taxon>Alphaproteobacteria</taxon>
        <taxon>Hyphomicrobiales</taxon>
        <taxon>Aurantimonadaceae</taxon>
        <taxon>Aurantimonas</taxon>
    </lineage>
</organism>
<dbReference type="EMBL" id="JALHBS010000086">
    <property type="protein sequence ID" value="MCP3056297.1"/>
    <property type="molecule type" value="Genomic_DNA"/>
</dbReference>
<reference evidence="1" key="1">
    <citation type="submission" date="2022-03" db="EMBL/GenBank/DDBJ databases">
        <title>Aurantimonas Liuensis sp. Nov., isolated from the hadal seawater of the Mariana Trench.</title>
        <authorList>
            <person name="Liu R."/>
        </authorList>
    </citation>
    <scope>NUCLEOTIDE SEQUENCE</scope>
    <source>
        <strain evidence="1">LRZ36</strain>
    </source>
</reference>
<keyword evidence="2" id="KW-1185">Reference proteome</keyword>
<dbReference type="PANTHER" id="PTHR30217">
    <property type="entry name" value="PEPTIDASE U32 FAMILY"/>
    <property type="match status" value="1"/>
</dbReference>
<dbReference type="RefSeq" id="WP_253965106.1">
    <property type="nucleotide sequence ID" value="NZ_JALHBS010000086.1"/>
</dbReference>
<dbReference type="AlphaFoldDB" id="A0A9X2HD63"/>
<evidence type="ECO:0000313" key="1">
    <source>
        <dbReference type="EMBL" id="MCP3056297.1"/>
    </source>
</evidence>
<name>A0A9X2HD63_9HYPH</name>
<sequence length="248" mass="26359">RIPEVIERLQRAGKDVALASLGLATLRRERKLLAELAESGLPVEVNDLTALRYLSPGSPFTVGPLVNVYNEGTLRFLAGRGATSLCLPPELAFSSVKTLAEAGTELGVDLEVWAFGRLPLALSARCYHARLAGLAKDSCQFVCDADPDGLPVETLDGQPFLAINGVQTVSERWANLAGDLAPLAEAGVGALRLSPHTGDMVEVARLFWAAADGRMAPDEALAELAALAPERRFANGFLFGQSGAEWTH</sequence>
<proteinExistence type="predicted"/>
<evidence type="ECO:0000313" key="2">
    <source>
        <dbReference type="Proteomes" id="UP001155220"/>
    </source>
</evidence>
<protein>
    <submittedName>
        <fullName evidence="1">U32 family peptidase</fullName>
    </submittedName>
</protein>
<comment type="caution">
    <text evidence="1">The sequence shown here is derived from an EMBL/GenBank/DDBJ whole genome shotgun (WGS) entry which is preliminary data.</text>
</comment>
<gene>
    <name evidence="1" type="ORF">MJ956_14265</name>
</gene>
<dbReference type="InterPro" id="IPR051454">
    <property type="entry name" value="RNA/ubiquinone_mod_enzymes"/>
</dbReference>
<dbReference type="Pfam" id="PF01136">
    <property type="entry name" value="Peptidase_U32"/>
    <property type="match status" value="1"/>
</dbReference>
<dbReference type="Proteomes" id="UP001155220">
    <property type="component" value="Unassembled WGS sequence"/>
</dbReference>
<feature type="non-terminal residue" evidence="1">
    <location>
        <position position="1"/>
    </location>
</feature>
<dbReference type="InterPro" id="IPR001539">
    <property type="entry name" value="Peptidase_U32"/>
</dbReference>
<dbReference type="PANTHER" id="PTHR30217:SF11">
    <property type="entry name" value="UBIQUINONE BIOSYNTHESIS PROTEIN UBIV"/>
    <property type="match status" value="1"/>
</dbReference>